<dbReference type="InterPro" id="IPR017871">
    <property type="entry name" value="ABC_transporter-like_CS"/>
</dbReference>
<dbReference type="InterPro" id="IPR003439">
    <property type="entry name" value="ABC_transporter-like_ATP-bd"/>
</dbReference>
<organism evidence="5 6">
    <name type="scientific">Candidatus Doudnabacteria bacterium RIFCSPHIGHO2_01_FULL_50_11</name>
    <dbReference type="NCBI Taxonomy" id="1817828"/>
    <lineage>
        <taxon>Bacteria</taxon>
        <taxon>Candidatus Doudnaibacteriota</taxon>
    </lineage>
</organism>
<evidence type="ECO:0000256" key="3">
    <source>
        <dbReference type="ARBA" id="ARBA00022840"/>
    </source>
</evidence>
<evidence type="ECO:0000256" key="2">
    <source>
        <dbReference type="ARBA" id="ARBA00022741"/>
    </source>
</evidence>
<dbReference type="EMBL" id="MFEO01000018">
    <property type="protein sequence ID" value="OGE89632.1"/>
    <property type="molecule type" value="Genomic_DNA"/>
</dbReference>
<evidence type="ECO:0000256" key="1">
    <source>
        <dbReference type="ARBA" id="ARBA00006216"/>
    </source>
</evidence>
<dbReference type="InterPro" id="IPR027417">
    <property type="entry name" value="P-loop_NTPase"/>
</dbReference>
<dbReference type="Pfam" id="PF00005">
    <property type="entry name" value="ABC_tran"/>
    <property type="match status" value="1"/>
</dbReference>
<evidence type="ECO:0000259" key="4">
    <source>
        <dbReference type="PROSITE" id="PS50893"/>
    </source>
</evidence>
<dbReference type="PROSITE" id="PS00211">
    <property type="entry name" value="ABC_TRANSPORTER_1"/>
    <property type="match status" value="1"/>
</dbReference>
<comment type="similarity">
    <text evidence="1">Belongs to the ABC transporter superfamily. Ycf16 family.</text>
</comment>
<dbReference type="SUPFAM" id="SSF52540">
    <property type="entry name" value="P-loop containing nucleoside triphosphate hydrolases"/>
    <property type="match status" value="1"/>
</dbReference>
<keyword evidence="2" id="KW-0547">Nucleotide-binding</keyword>
<keyword evidence="3" id="KW-0067">ATP-binding</keyword>
<accession>A0A1F5PIY5</accession>
<gene>
    <name evidence="5" type="ORF">A2722_02150</name>
</gene>
<dbReference type="GO" id="GO:0005524">
    <property type="term" value="F:ATP binding"/>
    <property type="evidence" value="ECO:0007669"/>
    <property type="project" value="UniProtKB-KW"/>
</dbReference>
<protein>
    <submittedName>
        <fullName evidence="5">Fe-S cluster assembly ATPase SufC</fullName>
    </submittedName>
</protein>
<reference evidence="5 6" key="1">
    <citation type="journal article" date="2016" name="Nat. Commun.">
        <title>Thousands of microbial genomes shed light on interconnected biogeochemical processes in an aquifer system.</title>
        <authorList>
            <person name="Anantharaman K."/>
            <person name="Brown C.T."/>
            <person name="Hug L.A."/>
            <person name="Sharon I."/>
            <person name="Castelle C.J."/>
            <person name="Probst A.J."/>
            <person name="Thomas B.C."/>
            <person name="Singh A."/>
            <person name="Wilkins M.J."/>
            <person name="Karaoz U."/>
            <person name="Brodie E.L."/>
            <person name="Williams K.H."/>
            <person name="Hubbard S.S."/>
            <person name="Banfield J.F."/>
        </authorList>
    </citation>
    <scope>NUCLEOTIDE SEQUENCE [LARGE SCALE GENOMIC DNA]</scope>
</reference>
<dbReference type="CDD" id="cd03217">
    <property type="entry name" value="ABC_FeS_Assembly"/>
    <property type="match status" value="1"/>
</dbReference>
<dbReference type="AlphaFoldDB" id="A0A1F5PIY5"/>
<dbReference type="Proteomes" id="UP000178377">
    <property type="component" value="Unassembled WGS sequence"/>
</dbReference>
<proteinExistence type="inferred from homology"/>
<evidence type="ECO:0000313" key="5">
    <source>
        <dbReference type="EMBL" id="OGE89632.1"/>
    </source>
</evidence>
<dbReference type="PROSITE" id="PS50893">
    <property type="entry name" value="ABC_TRANSPORTER_2"/>
    <property type="match status" value="1"/>
</dbReference>
<dbReference type="STRING" id="1817828.A2722_02150"/>
<name>A0A1F5PIY5_9BACT</name>
<dbReference type="PANTHER" id="PTHR43204:SF1">
    <property type="entry name" value="ABC TRANSPORTER I FAMILY MEMBER 6, CHLOROPLASTIC"/>
    <property type="match status" value="1"/>
</dbReference>
<dbReference type="GO" id="GO:0016887">
    <property type="term" value="F:ATP hydrolysis activity"/>
    <property type="evidence" value="ECO:0007669"/>
    <property type="project" value="InterPro"/>
</dbReference>
<sequence>METLEIKNLKVAIDHKPILNGVSLTVAPGEVHAIMGPNGSGKSTLAQTLFRHPKYEVAGGTMRFGRAKLNEMTTDKIAQTGMLLAFQYPQSVSGVSVQNLLKVAQSVRGERVSVDTFVKNLKQKAKSMRLPAEFLTRSLNEGFSGGEKKKAEILQLAMLAPKLVVLDETDSGLDVDALKIVGREVNKLKKNGVSVIIITHYNRVLKYIEPDFVHIMYHGRIIKSGRKDLAHTIEKGGYNQFIKTKQKG</sequence>
<dbReference type="NCBIfam" id="TIGR01978">
    <property type="entry name" value="sufC"/>
    <property type="match status" value="1"/>
</dbReference>
<feature type="domain" description="ABC transporter" evidence="4">
    <location>
        <begin position="4"/>
        <end position="243"/>
    </location>
</feature>
<dbReference type="PANTHER" id="PTHR43204">
    <property type="entry name" value="ABC TRANSPORTER I FAMILY MEMBER 6, CHLOROPLASTIC"/>
    <property type="match status" value="1"/>
</dbReference>
<evidence type="ECO:0000313" key="6">
    <source>
        <dbReference type="Proteomes" id="UP000178377"/>
    </source>
</evidence>
<dbReference type="SMART" id="SM00382">
    <property type="entry name" value="AAA"/>
    <property type="match status" value="1"/>
</dbReference>
<dbReference type="InterPro" id="IPR010230">
    <property type="entry name" value="FeS-cluster_ATPase_SufC"/>
</dbReference>
<comment type="caution">
    <text evidence="5">The sequence shown here is derived from an EMBL/GenBank/DDBJ whole genome shotgun (WGS) entry which is preliminary data.</text>
</comment>
<dbReference type="Gene3D" id="3.40.50.300">
    <property type="entry name" value="P-loop containing nucleotide triphosphate hydrolases"/>
    <property type="match status" value="1"/>
</dbReference>
<dbReference type="InterPro" id="IPR003593">
    <property type="entry name" value="AAA+_ATPase"/>
</dbReference>